<dbReference type="InterPro" id="IPR002508">
    <property type="entry name" value="MurNAc-LAA_cat"/>
</dbReference>
<feature type="chain" id="PRO_5039603985" evidence="2">
    <location>
        <begin position="23"/>
        <end position="348"/>
    </location>
</feature>
<evidence type="ECO:0000256" key="2">
    <source>
        <dbReference type="SAM" id="SignalP"/>
    </source>
</evidence>
<dbReference type="GO" id="GO:0008745">
    <property type="term" value="F:N-acetylmuramoyl-L-alanine amidase activity"/>
    <property type="evidence" value="ECO:0007669"/>
    <property type="project" value="InterPro"/>
</dbReference>
<dbReference type="STRING" id="84035.SAMN05660742_11460"/>
<feature type="signal peptide" evidence="2">
    <location>
        <begin position="1"/>
        <end position="22"/>
    </location>
</feature>
<gene>
    <name evidence="4" type="ORF">SAMN05660742_11460</name>
</gene>
<dbReference type="PANTHER" id="PTHR30404">
    <property type="entry name" value="N-ACETYLMURAMOYL-L-ALANINE AMIDASE"/>
    <property type="match status" value="1"/>
</dbReference>
<dbReference type="Pfam" id="PF01520">
    <property type="entry name" value="Amidase_3"/>
    <property type="match status" value="1"/>
</dbReference>
<dbReference type="AlphaFoldDB" id="A0A1H7B0U3"/>
<reference evidence="4 5" key="1">
    <citation type="submission" date="2016-10" db="EMBL/GenBank/DDBJ databases">
        <authorList>
            <person name="de Groot N.N."/>
        </authorList>
    </citation>
    <scope>NUCLEOTIDE SEQUENCE [LARGE SCALE GENOMIC DNA]</scope>
    <source>
        <strain evidence="4 5">DSM 2179</strain>
    </source>
</reference>
<evidence type="ECO:0000313" key="5">
    <source>
        <dbReference type="Proteomes" id="UP000199662"/>
    </source>
</evidence>
<sequence>MNKKILFVFCILCILLVPTTYAANNRAAYKMNQFSYSILQTNKQNTALRIEIGLNKASNDFKVHIDPAAPKNLIIDLNDIGIGNIKHNISLDGTFAKDINFSQVNNNSKAVILLPQAVAMMQYKVYTMAADKKTKKPFRIVIEIMNKGLDFNVNGVQGKTIILDPGHGGSDSGAIGPDGIMEKDVTFAVAKKVQSMLESSGAKVIMTRTDDVDVYGVNASDRQELQARVDVGRRNPTANVFLSIHANSFTNPQAHGTATYYYAKSPSDGLLAQALQDGMVESGGLYDRGISEANFYVIKYSAMPAALVEMAFVSNPTEQDLLNSNSFQDKMAKGICKGLSAFFGQMRN</sequence>
<dbReference type="GO" id="GO:0030288">
    <property type="term" value="C:outer membrane-bounded periplasmic space"/>
    <property type="evidence" value="ECO:0007669"/>
    <property type="project" value="TreeGrafter"/>
</dbReference>
<evidence type="ECO:0000256" key="1">
    <source>
        <dbReference type="ARBA" id="ARBA00022801"/>
    </source>
</evidence>
<dbReference type="GO" id="GO:0009253">
    <property type="term" value="P:peptidoglycan catabolic process"/>
    <property type="evidence" value="ECO:0007669"/>
    <property type="project" value="InterPro"/>
</dbReference>
<dbReference type="Gene3D" id="3.40.630.40">
    <property type="entry name" value="Zn-dependent exopeptidases"/>
    <property type="match status" value="1"/>
</dbReference>
<evidence type="ECO:0000259" key="3">
    <source>
        <dbReference type="SMART" id="SM00646"/>
    </source>
</evidence>
<keyword evidence="1" id="KW-0378">Hydrolase</keyword>
<dbReference type="SUPFAM" id="SSF53187">
    <property type="entry name" value="Zn-dependent exopeptidases"/>
    <property type="match status" value="1"/>
</dbReference>
<keyword evidence="2" id="KW-0732">Signal</keyword>
<dbReference type="EMBL" id="FNZK01000014">
    <property type="protein sequence ID" value="SEJ70504.1"/>
    <property type="molecule type" value="Genomic_DNA"/>
</dbReference>
<dbReference type="Gene3D" id="2.60.40.3500">
    <property type="match status" value="1"/>
</dbReference>
<evidence type="ECO:0000313" key="4">
    <source>
        <dbReference type="EMBL" id="SEJ70504.1"/>
    </source>
</evidence>
<organism evidence="4 5">
    <name type="scientific">Propionispira arboris</name>
    <dbReference type="NCBI Taxonomy" id="84035"/>
    <lineage>
        <taxon>Bacteria</taxon>
        <taxon>Bacillati</taxon>
        <taxon>Bacillota</taxon>
        <taxon>Negativicutes</taxon>
        <taxon>Selenomonadales</taxon>
        <taxon>Selenomonadaceae</taxon>
        <taxon>Propionispira</taxon>
    </lineage>
</organism>
<dbReference type="CDD" id="cd02696">
    <property type="entry name" value="MurNAc-LAA"/>
    <property type="match status" value="1"/>
</dbReference>
<feature type="domain" description="MurNAc-LAA" evidence="3">
    <location>
        <begin position="229"/>
        <end position="340"/>
    </location>
</feature>
<dbReference type="PANTHER" id="PTHR30404:SF0">
    <property type="entry name" value="N-ACETYLMURAMOYL-L-ALANINE AMIDASE AMIC"/>
    <property type="match status" value="1"/>
</dbReference>
<proteinExistence type="predicted"/>
<dbReference type="InterPro" id="IPR050695">
    <property type="entry name" value="N-acetylmuramoyl_amidase_3"/>
</dbReference>
<dbReference type="SMART" id="SM00646">
    <property type="entry name" value="Ami_3"/>
    <property type="match status" value="1"/>
</dbReference>
<dbReference type="RefSeq" id="WP_091832834.1">
    <property type="nucleotide sequence ID" value="NZ_FNZK01000014.1"/>
</dbReference>
<accession>A0A1H7B0U3</accession>
<keyword evidence="5" id="KW-1185">Reference proteome</keyword>
<name>A0A1H7B0U3_9FIRM</name>
<dbReference type="Proteomes" id="UP000199662">
    <property type="component" value="Unassembled WGS sequence"/>
</dbReference>
<protein>
    <submittedName>
        <fullName evidence="4">N-acetylmuramoyl-L-alanine amidase</fullName>
    </submittedName>
</protein>